<evidence type="ECO:0000313" key="2">
    <source>
        <dbReference type="Proteomes" id="UP001165083"/>
    </source>
</evidence>
<organism evidence="1 2">
    <name type="scientific">Phytophthora lilii</name>
    <dbReference type="NCBI Taxonomy" id="2077276"/>
    <lineage>
        <taxon>Eukaryota</taxon>
        <taxon>Sar</taxon>
        <taxon>Stramenopiles</taxon>
        <taxon>Oomycota</taxon>
        <taxon>Peronosporomycetes</taxon>
        <taxon>Peronosporales</taxon>
        <taxon>Peronosporaceae</taxon>
        <taxon>Phytophthora</taxon>
    </lineage>
</organism>
<dbReference type="CDD" id="cd14688">
    <property type="entry name" value="bZIP_YAP"/>
    <property type="match status" value="1"/>
</dbReference>
<sequence>MSGLITSSCAKSIGRQANKLNVSISERRREQCRTNQARYRQKKLKHAKLLEQTVNELIADIPVLELQRVRLLHRAQSNVWSVVVEYFRTFRFGVSVTSAVDFSSVRNEINYPEDAATKHQLAFLRSSMADDVILGEHSGVEALMNQWRRYSLSFRSLNFQLQRIQREGDNFCECDSKHECGCIDIDAAMHISPPARDNFTSLGG</sequence>
<dbReference type="GO" id="GO:0003700">
    <property type="term" value="F:DNA-binding transcription factor activity"/>
    <property type="evidence" value="ECO:0007669"/>
    <property type="project" value="InterPro"/>
</dbReference>
<proteinExistence type="predicted"/>
<dbReference type="OrthoDB" id="129249at2759"/>
<dbReference type="InterPro" id="IPR046347">
    <property type="entry name" value="bZIP_sf"/>
</dbReference>
<dbReference type="AlphaFoldDB" id="A0A9W7DCN0"/>
<dbReference type="Proteomes" id="UP001165083">
    <property type="component" value="Unassembled WGS sequence"/>
</dbReference>
<name>A0A9W7DCN0_9STRA</name>
<dbReference type="SUPFAM" id="SSF57959">
    <property type="entry name" value="Leucine zipper domain"/>
    <property type="match status" value="1"/>
</dbReference>
<protein>
    <submittedName>
        <fullName evidence="1">Unnamed protein product</fullName>
    </submittedName>
</protein>
<comment type="caution">
    <text evidence="1">The sequence shown here is derived from an EMBL/GenBank/DDBJ whole genome shotgun (WGS) entry which is preliminary data.</text>
</comment>
<evidence type="ECO:0000313" key="1">
    <source>
        <dbReference type="EMBL" id="GMF65215.1"/>
    </source>
</evidence>
<accession>A0A9W7DCN0</accession>
<reference evidence="1" key="1">
    <citation type="submission" date="2023-04" db="EMBL/GenBank/DDBJ databases">
        <title>Phytophthora lilii NBRC 32176.</title>
        <authorList>
            <person name="Ichikawa N."/>
            <person name="Sato H."/>
            <person name="Tonouchi N."/>
        </authorList>
    </citation>
    <scope>NUCLEOTIDE SEQUENCE</scope>
    <source>
        <strain evidence="1">NBRC 32176</strain>
    </source>
</reference>
<keyword evidence="2" id="KW-1185">Reference proteome</keyword>
<dbReference type="EMBL" id="BSXW01012452">
    <property type="protein sequence ID" value="GMF65215.1"/>
    <property type="molecule type" value="Genomic_DNA"/>
</dbReference>
<gene>
    <name evidence="1" type="ORF">Plil01_001791500</name>
</gene>